<evidence type="ECO:0000313" key="2">
    <source>
        <dbReference type="Proteomes" id="UP001632038"/>
    </source>
</evidence>
<protein>
    <submittedName>
        <fullName evidence="1">Uncharacterized protein</fullName>
    </submittedName>
</protein>
<accession>A0ABD3DBY9</accession>
<evidence type="ECO:0000313" key="1">
    <source>
        <dbReference type="EMBL" id="KAL3638297.1"/>
    </source>
</evidence>
<reference evidence="2" key="1">
    <citation type="journal article" date="2024" name="IScience">
        <title>Strigolactones Initiate the Formation of Haustorium-like Structures in Castilleja.</title>
        <authorList>
            <person name="Buerger M."/>
            <person name="Peterson D."/>
            <person name="Chory J."/>
        </authorList>
    </citation>
    <scope>NUCLEOTIDE SEQUENCE [LARGE SCALE GENOMIC DNA]</scope>
</reference>
<comment type="caution">
    <text evidence="1">The sequence shown here is derived from an EMBL/GenBank/DDBJ whole genome shotgun (WGS) entry which is preliminary data.</text>
</comment>
<keyword evidence="2" id="KW-1185">Reference proteome</keyword>
<dbReference type="Proteomes" id="UP001632038">
    <property type="component" value="Unassembled WGS sequence"/>
</dbReference>
<dbReference type="AlphaFoldDB" id="A0ABD3DBY9"/>
<name>A0ABD3DBY9_9LAMI</name>
<sequence length="242" mass="27049">MARKIVTARKSLPGPMQRRVANIALLINGARIEHCKIGQHIAGMVQRRTRVKRHGVSEYVAVMKLIETLPLDWEYRARALFFDEANFTSKKDAPVISFADFAATLSRLWIENVIENERASSDESEGVKKTFWWKGMKMDIGKFVGSCLTELGELLPSDSSLEAPSFSMTFSIHKRESVAVKSAKEMSGASFFEVKFASSKKSALARYSQSKDSVSISFMTATYSLTTCLFTRVHLCTIPAIC</sequence>
<organism evidence="1 2">
    <name type="scientific">Castilleja foliolosa</name>
    <dbReference type="NCBI Taxonomy" id="1961234"/>
    <lineage>
        <taxon>Eukaryota</taxon>
        <taxon>Viridiplantae</taxon>
        <taxon>Streptophyta</taxon>
        <taxon>Embryophyta</taxon>
        <taxon>Tracheophyta</taxon>
        <taxon>Spermatophyta</taxon>
        <taxon>Magnoliopsida</taxon>
        <taxon>eudicotyledons</taxon>
        <taxon>Gunneridae</taxon>
        <taxon>Pentapetalae</taxon>
        <taxon>asterids</taxon>
        <taxon>lamiids</taxon>
        <taxon>Lamiales</taxon>
        <taxon>Orobanchaceae</taxon>
        <taxon>Pedicularideae</taxon>
        <taxon>Castillejinae</taxon>
        <taxon>Castilleja</taxon>
    </lineage>
</organism>
<gene>
    <name evidence="1" type="ORF">CASFOL_017668</name>
</gene>
<proteinExistence type="predicted"/>
<dbReference type="EMBL" id="JAVIJP010000019">
    <property type="protein sequence ID" value="KAL3638297.1"/>
    <property type="molecule type" value="Genomic_DNA"/>
</dbReference>